<dbReference type="Proteomes" id="UP000735302">
    <property type="component" value="Unassembled WGS sequence"/>
</dbReference>
<accession>A0AAV3XUV2</accession>
<dbReference type="EMBL" id="BLXT01000055">
    <property type="protein sequence ID" value="GFN73901.1"/>
    <property type="molecule type" value="Genomic_DNA"/>
</dbReference>
<comment type="caution">
    <text evidence="1">The sequence shown here is derived from an EMBL/GenBank/DDBJ whole genome shotgun (WGS) entry which is preliminary data.</text>
</comment>
<name>A0AAV3XUV2_9GAST</name>
<gene>
    <name evidence="1" type="ORF">PoB_000040700</name>
</gene>
<keyword evidence="2" id="KW-1185">Reference proteome</keyword>
<dbReference type="AlphaFoldDB" id="A0AAV3XUV2"/>
<reference evidence="1 2" key="1">
    <citation type="journal article" date="2021" name="Elife">
        <title>Chloroplast acquisition without the gene transfer in kleptoplastic sea slugs, Plakobranchus ocellatus.</title>
        <authorList>
            <person name="Maeda T."/>
            <person name="Takahashi S."/>
            <person name="Yoshida T."/>
            <person name="Shimamura S."/>
            <person name="Takaki Y."/>
            <person name="Nagai Y."/>
            <person name="Toyoda A."/>
            <person name="Suzuki Y."/>
            <person name="Arimoto A."/>
            <person name="Ishii H."/>
            <person name="Satoh N."/>
            <person name="Nishiyama T."/>
            <person name="Hasebe M."/>
            <person name="Maruyama T."/>
            <person name="Minagawa J."/>
            <person name="Obokata J."/>
            <person name="Shigenobu S."/>
        </authorList>
    </citation>
    <scope>NUCLEOTIDE SEQUENCE [LARGE SCALE GENOMIC DNA]</scope>
</reference>
<evidence type="ECO:0000313" key="1">
    <source>
        <dbReference type="EMBL" id="GFN73901.1"/>
    </source>
</evidence>
<protein>
    <submittedName>
        <fullName evidence="1">Uncharacterized protein</fullName>
    </submittedName>
</protein>
<proteinExistence type="predicted"/>
<sequence length="88" mass="10214">MPKQNAGCQSSEHVLKQLKVHWSQLLMKPVSKGGREWCWEQTITDWQYHEIVIALQVPVKYKLNQEIKTAHTVHSDLEPQHITSIGQN</sequence>
<organism evidence="1 2">
    <name type="scientific">Plakobranchus ocellatus</name>
    <dbReference type="NCBI Taxonomy" id="259542"/>
    <lineage>
        <taxon>Eukaryota</taxon>
        <taxon>Metazoa</taxon>
        <taxon>Spiralia</taxon>
        <taxon>Lophotrochozoa</taxon>
        <taxon>Mollusca</taxon>
        <taxon>Gastropoda</taxon>
        <taxon>Heterobranchia</taxon>
        <taxon>Euthyneura</taxon>
        <taxon>Panpulmonata</taxon>
        <taxon>Sacoglossa</taxon>
        <taxon>Placobranchoidea</taxon>
        <taxon>Plakobranchidae</taxon>
        <taxon>Plakobranchus</taxon>
    </lineage>
</organism>
<evidence type="ECO:0000313" key="2">
    <source>
        <dbReference type="Proteomes" id="UP000735302"/>
    </source>
</evidence>